<dbReference type="EMBL" id="JAKLTN010000001">
    <property type="protein sequence ID" value="MCG2575483.1"/>
    <property type="molecule type" value="Genomic_DNA"/>
</dbReference>
<dbReference type="Proteomes" id="UP001165384">
    <property type="component" value="Unassembled WGS sequence"/>
</dbReference>
<dbReference type="InterPro" id="IPR000160">
    <property type="entry name" value="GGDEF_dom"/>
</dbReference>
<feature type="coiled-coil region" evidence="3">
    <location>
        <begin position="311"/>
        <end position="345"/>
    </location>
</feature>
<evidence type="ECO:0000256" key="1">
    <source>
        <dbReference type="ARBA" id="ARBA00012528"/>
    </source>
</evidence>
<evidence type="ECO:0000256" key="2">
    <source>
        <dbReference type="ARBA" id="ARBA00034247"/>
    </source>
</evidence>
<protein>
    <recommendedName>
        <fullName evidence="1">diguanylate cyclase</fullName>
        <ecNumber evidence="1">2.7.7.65</ecNumber>
    </recommendedName>
</protein>
<dbReference type="NCBIfam" id="TIGR00254">
    <property type="entry name" value="GGDEF"/>
    <property type="match status" value="1"/>
</dbReference>
<proteinExistence type="predicted"/>
<dbReference type="Pfam" id="PF00990">
    <property type="entry name" value="GGDEF"/>
    <property type="match status" value="1"/>
</dbReference>
<dbReference type="PROSITE" id="PS50887">
    <property type="entry name" value="GGDEF"/>
    <property type="match status" value="1"/>
</dbReference>
<dbReference type="InterPro" id="IPR043128">
    <property type="entry name" value="Rev_trsase/Diguanyl_cyclase"/>
</dbReference>
<dbReference type="CDD" id="cd01949">
    <property type="entry name" value="GGDEF"/>
    <property type="match status" value="1"/>
</dbReference>
<dbReference type="SMART" id="SM00267">
    <property type="entry name" value="GGDEF"/>
    <property type="match status" value="1"/>
</dbReference>
<comment type="catalytic activity">
    <reaction evidence="2">
        <text>2 GTP = 3',3'-c-di-GMP + 2 diphosphate</text>
        <dbReference type="Rhea" id="RHEA:24898"/>
        <dbReference type="ChEBI" id="CHEBI:33019"/>
        <dbReference type="ChEBI" id="CHEBI:37565"/>
        <dbReference type="ChEBI" id="CHEBI:58805"/>
        <dbReference type="EC" id="2.7.7.65"/>
    </reaction>
</comment>
<evidence type="ECO:0000256" key="3">
    <source>
        <dbReference type="SAM" id="Coils"/>
    </source>
</evidence>
<evidence type="ECO:0000313" key="5">
    <source>
        <dbReference type="EMBL" id="MCG2575483.1"/>
    </source>
</evidence>
<name>A0ABS9JX58_9RHOO</name>
<dbReference type="InterPro" id="IPR029787">
    <property type="entry name" value="Nucleotide_cyclase"/>
</dbReference>
<dbReference type="Gene3D" id="3.30.70.270">
    <property type="match status" value="1"/>
</dbReference>
<dbReference type="RefSeq" id="WP_275706456.1">
    <property type="nucleotide sequence ID" value="NZ_JAKLTN010000001.1"/>
</dbReference>
<sequence length="506" mass="55236">MSELKNPTDIARETLRRLTVRHLPPTPANYQACYNEIANLPNIPQFPDASLRQLASSLVAHNKRQESQLDLLGAAIGQRSWQGVTDALIGFAQGGASEAPAPASTAVPTVLPPASALALARFIEALLPSFGSDNPRALAMAADLVTMLKQPQVEIVAIQAALGTLTHHVRSVLEEQLEVRDSLLALLHLLIENVGELSEDDRWLKGQIDGLLASITPPLTLRHLDEMERRMRDVIEKQARAKVRSVAAQQELRHMLAEFVESLALINQSSSEFEAKIEESARNIEKVTSADELKVLLDGVLSATHAMVEESASSRTQLKSLQTKVEATEAELLQLHQELDSASALARHDPLTDALNRKGLDEALLREISSMRRKETPLSVSLLDIDNFKKLNDSLGHDVGDGALIHLADVARRHIRPSDTLARYGGEEFVILMPDTVLGDGIEVITRLQRELTKAIFMAGSDRVLITFSAGVAQVEPEESGGDALRRADQAMYLAKRAGKNRVMGG</sequence>
<feature type="domain" description="GGDEF" evidence="4">
    <location>
        <begin position="376"/>
        <end position="506"/>
    </location>
</feature>
<evidence type="ECO:0000259" key="4">
    <source>
        <dbReference type="PROSITE" id="PS50887"/>
    </source>
</evidence>
<reference evidence="5" key="1">
    <citation type="submission" date="2022-01" db="EMBL/GenBank/DDBJ databases">
        <authorList>
            <person name="Jo J.-H."/>
            <person name="Im W.-T."/>
        </authorList>
    </citation>
    <scope>NUCLEOTIDE SEQUENCE</scope>
    <source>
        <strain evidence="5">XY25</strain>
    </source>
</reference>
<keyword evidence="6" id="KW-1185">Reference proteome</keyword>
<organism evidence="5 6">
    <name type="scientific">Dechloromonas hankyongensis</name>
    <dbReference type="NCBI Taxonomy" id="2908002"/>
    <lineage>
        <taxon>Bacteria</taxon>
        <taxon>Pseudomonadati</taxon>
        <taxon>Pseudomonadota</taxon>
        <taxon>Betaproteobacteria</taxon>
        <taxon>Rhodocyclales</taxon>
        <taxon>Azonexaceae</taxon>
        <taxon>Dechloromonas</taxon>
    </lineage>
</organism>
<dbReference type="InterPro" id="IPR050469">
    <property type="entry name" value="Diguanylate_Cyclase"/>
</dbReference>
<comment type="caution">
    <text evidence="5">The sequence shown here is derived from an EMBL/GenBank/DDBJ whole genome shotgun (WGS) entry which is preliminary data.</text>
</comment>
<dbReference type="PANTHER" id="PTHR45138">
    <property type="entry name" value="REGULATORY COMPONENTS OF SENSORY TRANSDUCTION SYSTEM"/>
    <property type="match status" value="1"/>
</dbReference>
<accession>A0ABS9JX58</accession>
<dbReference type="EC" id="2.7.7.65" evidence="1"/>
<gene>
    <name evidence="5" type="ORF">LZ012_00580</name>
</gene>
<dbReference type="SUPFAM" id="SSF55073">
    <property type="entry name" value="Nucleotide cyclase"/>
    <property type="match status" value="1"/>
</dbReference>
<evidence type="ECO:0000313" key="6">
    <source>
        <dbReference type="Proteomes" id="UP001165384"/>
    </source>
</evidence>
<dbReference type="PANTHER" id="PTHR45138:SF9">
    <property type="entry name" value="DIGUANYLATE CYCLASE DGCM-RELATED"/>
    <property type="match status" value="1"/>
</dbReference>
<keyword evidence="3" id="KW-0175">Coiled coil</keyword>